<dbReference type="RefSeq" id="WP_015753503.1">
    <property type="nucleotide sequence ID" value="NC_013222.1"/>
</dbReference>
<proteinExistence type="predicted"/>
<evidence type="ECO:0000313" key="3">
    <source>
        <dbReference type="Proteomes" id="UP000009049"/>
    </source>
</evidence>
<evidence type="ECO:0000256" key="1">
    <source>
        <dbReference type="SAM" id="Phobius"/>
    </source>
</evidence>
<dbReference type="EMBL" id="CP001712">
    <property type="protein sequence ID" value="EAR16747.1"/>
    <property type="molecule type" value="Genomic_DNA"/>
</dbReference>
<keyword evidence="1" id="KW-0812">Transmembrane</keyword>
<name>A4CII9_ROBBH</name>
<accession>A4CII9</accession>
<reference evidence="2 3" key="1">
    <citation type="journal article" date="2009" name="J. Bacteriol.">
        <title>Complete genome sequence of Robiginitalea biformata HTCC2501.</title>
        <authorList>
            <person name="Oh H.M."/>
            <person name="Giovannoni S.J."/>
            <person name="Lee K."/>
            <person name="Ferriera S."/>
            <person name="Johnson J."/>
            <person name="Cho J.C."/>
        </authorList>
    </citation>
    <scope>NUCLEOTIDE SEQUENCE [LARGE SCALE GENOMIC DNA]</scope>
    <source>
        <strain evidence="3">ATCC BAA-864 / HTCC2501 / KCTC 12146</strain>
    </source>
</reference>
<evidence type="ECO:0000313" key="2">
    <source>
        <dbReference type="EMBL" id="EAR16747.1"/>
    </source>
</evidence>
<keyword evidence="3" id="KW-1185">Reference proteome</keyword>
<dbReference type="STRING" id="313596.RB2501_07595"/>
<dbReference type="HOGENOM" id="CLU_2275349_0_0_10"/>
<dbReference type="KEGG" id="rbi:RB2501_07595"/>
<keyword evidence="1" id="KW-1133">Transmembrane helix</keyword>
<dbReference type="OrthoDB" id="9975288at2"/>
<organism evidence="2 3">
    <name type="scientific">Robiginitalea biformata (strain ATCC BAA-864 / DSM 15991 / KCTC 12146 / HTCC2501)</name>
    <dbReference type="NCBI Taxonomy" id="313596"/>
    <lineage>
        <taxon>Bacteria</taxon>
        <taxon>Pseudomonadati</taxon>
        <taxon>Bacteroidota</taxon>
        <taxon>Flavobacteriia</taxon>
        <taxon>Flavobacteriales</taxon>
        <taxon>Flavobacteriaceae</taxon>
        <taxon>Robiginitalea</taxon>
    </lineage>
</organism>
<gene>
    <name evidence="2" type="ordered locus">RB2501_07595</name>
</gene>
<sequence length="102" mass="11402">MPSKPFLIAILGFWALSIIGSPLAWLYQSEETIAITMNTAEEESGKTVKVDPLEEKLIIHNLMPYSENWAYSIPRPGFSSTCDESDFIGEILLPPPEVQLYA</sequence>
<keyword evidence="1" id="KW-0472">Membrane</keyword>
<dbReference type="Proteomes" id="UP000009049">
    <property type="component" value="Chromosome"/>
</dbReference>
<feature type="transmembrane region" description="Helical" evidence="1">
    <location>
        <begin position="6"/>
        <end position="27"/>
    </location>
</feature>
<protein>
    <submittedName>
        <fullName evidence="2">Uncharacterized protein</fullName>
    </submittedName>
</protein>
<dbReference type="AlphaFoldDB" id="A4CII9"/>